<dbReference type="SMART" id="SM00420">
    <property type="entry name" value="HTH_DEOR"/>
    <property type="match status" value="1"/>
</dbReference>
<dbReference type="InterPro" id="IPR014036">
    <property type="entry name" value="DeoR-like_C"/>
</dbReference>
<keyword evidence="6" id="KW-1185">Reference proteome</keyword>
<sequence>MLGSRSRRRSATADSLIGCAVGPAGGYDLREWEFSPSGGTVSDVPGPSDGRKPVFAAERRKRILELLRANGTLSLRQLAEAVQSSEVTVRRDVRALEADGLLDRHHGGASLPGELSREPTYLQKAQVAGDEKAAIADLAAALVEDGDAIAIGPGTTTHALAQRLTGHTDLTVVTNSLLVAQTLAGSPRIEVVVTGGTLRGPVQALIGSAAERSLAGLRMRRVFISGNGLTAERGLSTPNMQVAGTDRALAEAGEEVVVLADHTKVGVDTMVQTVPPERIDHLVTGEDASPEELHELSARGVRIHVARL</sequence>
<evidence type="ECO:0000259" key="4">
    <source>
        <dbReference type="PROSITE" id="PS51000"/>
    </source>
</evidence>
<dbReference type="GO" id="GO:0003677">
    <property type="term" value="F:DNA binding"/>
    <property type="evidence" value="ECO:0007669"/>
    <property type="project" value="UniProtKB-KW"/>
</dbReference>
<dbReference type="InterPro" id="IPR037171">
    <property type="entry name" value="NagB/RpiA_transferase-like"/>
</dbReference>
<evidence type="ECO:0000256" key="1">
    <source>
        <dbReference type="ARBA" id="ARBA00023015"/>
    </source>
</evidence>
<dbReference type="Pfam" id="PF00455">
    <property type="entry name" value="DeoRC"/>
    <property type="match status" value="1"/>
</dbReference>
<protein>
    <submittedName>
        <fullName evidence="5">DeoR/GlpR family DNA-binding transcription regulator</fullName>
    </submittedName>
</protein>
<reference evidence="6" key="1">
    <citation type="journal article" date="2019" name="Int. J. Syst. Evol. Microbiol.">
        <title>The Global Catalogue of Microorganisms (GCM) 10K type strain sequencing project: providing services to taxonomists for standard genome sequencing and annotation.</title>
        <authorList>
            <consortium name="The Broad Institute Genomics Platform"/>
            <consortium name="The Broad Institute Genome Sequencing Center for Infectious Disease"/>
            <person name="Wu L."/>
            <person name="Ma J."/>
        </authorList>
    </citation>
    <scope>NUCLEOTIDE SEQUENCE [LARGE SCALE GENOMIC DNA]</scope>
    <source>
        <strain evidence="6">JCM 17938</strain>
    </source>
</reference>
<dbReference type="PROSITE" id="PS00894">
    <property type="entry name" value="HTH_DEOR_1"/>
    <property type="match status" value="1"/>
</dbReference>
<accession>A0ABP8TEW5</accession>
<keyword evidence="3" id="KW-0804">Transcription</keyword>
<dbReference type="InterPro" id="IPR036390">
    <property type="entry name" value="WH_DNA-bd_sf"/>
</dbReference>
<dbReference type="InterPro" id="IPR018356">
    <property type="entry name" value="Tscrpt_reg_HTH_DeoR_CS"/>
</dbReference>
<dbReference type="PANTHER" id="PTHR30363:SF44">
    <property type="entry name" value="AGA OPERON TRANSCRIPTIONAL REPRESSOR-RELATED"/>
    <property type="match status" value="1"/>
</dbReference>
<dbReference type="SMART" id="SM01134">
    <property type="entry name" value="DeoRC"/>
    <property type="match status" value="1"/>
</dbReference>
<gene>
    <name evidence="5" type="ORF">GCM10023195_11050</name>
</gene>
<dbReference type="Proteomes" id="UP001500212">
    <property type="component" value="Unassembled WGS sequence"/>
</dbReference>
<comment type="caution">
    <text evidence="5">The sequence shown here is derived from an EMBL/GenBank/DDBJ whole genome shotgun (WGS) entry which is preliminary data.</text>
</comment>
<dbReference type="PANTHER" id="PTHR30363">
    <property type="entry name" value="HTH-TYPE TRANSCRIPTIONAL REGULATOR SRLR-RELATED"/>
    <property type="match status" value="1"/>
</dbReference>
<dbReference type="SUPFAM" id="SSF46785">
    <property type="entry name" value="Winged helix' DNA-binding domain"/>
    <property type="match status" value="1"/>
</dbReference>
<dbReference type="Gene3D" id="3.30.750.70">
    <property type="entry name" value="4-hydroxybutyrate coenzyme like domains"/>
    <property type="match status" value="1"/>
</dbReference>
<dbReference type="InterPro" id="IPR001034">
    <property type="entry name" value="DeoR_HTH"/>
</dbReference>
<dbReference type="InterPro" id="IPR011991">
    <property type="entry name" value="ArsR-like_HTH"/>
</dbReference>
<keyword evidence="1" id="KW-0805">Transcription regulation</keyword>
<proteinExistence type="predicted"/>
<evidence type="ECO:0000313" key="5">
    <source>
        <dbReference type="EMBL" id="GAA4603356.1"/>
    </source>
</evidence>
<dbReference type="PROSITE" id="PS51000">
    <property type="entry name" value="HTH_DEOR_2"/>
    <property type="match status" value="1"/>
</dbReference>
<dbReference type="PRINTS" id="PR00037">
    <property type="entry name" value="HTHLACR"/>
</dbReference>
<dbReference type="CDD" id="cd00090">
    <property type="entry name" value="HTH_ARSR"/>
    <property type="match status" value="1"/>
</dbReference>
<dbReference type="EMBL" id="BAABHJ010000002">
    <property type="protein sequence ID" value="GAA4603356.1"/>
    <property type="molecule type" value="Genomic_DNA"/>
</dbReference>
<evidence type="ECO:0000256" key="3">
    <source>
        <dbReference type="ARBA" id="ARBA00023163"/>
    </source>
</evidence>
<dbReference type="InterPro" id="IPR036388">
    <property type="entry name" value="WH-like_DNA-bd_sf"/>
</dbReference>
<dbReference type="Pfam" id="PF08220">
    <property type="entry name" value="HTH_DeoR"/>
    <property type="match status" value="1"/>
</dbReference>
<dbReference type="Gene3D" id="1.10.10.10">
    <property type="entry name" value="Winged helix-like DNA-binding domain superfamily/Winged helix DNA-binding domain"/>
    <property type="match status" value="1"/>
</dbReference>
<evidence type="ECO:0000313" key="6">
    <source>
        <dbReference type="Proteomes" id="UP001500212"/>
    </source>
</evidence>
<name>A0ABP8TEW5_9ACTN</name>
<keyword evidence="2 5" id="KW-0238">DNA-binding</keyword>
<organism evidence="5 6">
    <name type="scientific">Actinoallomurus liliacearum</name>
    <dbReference type="NCBI Taxonomy" id="1080073"/>
    <lineage>
        <taxon>Bacteria</taxon>
        <taxon>Bacillati</taxon>
        <taxon>Actinomycetota</taxon>
        <taxon>Actinomycetes</taxon>
        <taxon>Streptosporangiales</taxon>
        <taxon>Thermomonosporaceae</taxon>
        <taxon>Actinoallomurus</taxon>
    </lineage>
</organism>
<evidence type="ECO:0000256" key="2">
    <source>
        <dbReference type="ARBA" id="ARBA00023125"/>
    </source>
</evidence>
<dbReference type="SUPFAM" id="SSF100950">
    <property type="entry name" value="NagB/RpiA/CoA transferase-like"/>
    <property type="match status" value="1"/>
</dbReference>
<feature type="domain" description="HTH deoR-type" evidence="4">
    <location>
        <begin position="56"/>
        <end position="111"/>
    </location>
</feature>
<dbReference type="InterPro" id="IPR050313">
    <property type="entry name" value="Carb_Metab_HTH_regulators"/>
</dbReference>